<organism evidence="7 8">
    <name type="scientific">Allorhodopirellula solitaria</name>
    <dbReference type="NCBI Taxonomy" id="2527987"/>
    <lineage>
        <taxon>Bacteria</taxon>
        <taxon>Pseudomonadati</taxon>
        <taxon>Planctomycetota</taxon>
        <taxon>Planctomycetia</taxon>
        <taxon>Pirellulales</taxon>
        <taxon>Pirellulaceae</taxon>
        <taxon>Allorhodopirellula</taxon>
    </lineage>
</organism>
<feature type="transmembrane region" description="Helical" evidence="5">
    <location>
        <begin position="180"/>
        <end position="211"/>
    </location>
</feature>
<feature type="transmembrane region" description="Helical" evidence="5">
    <location>
        <begin position="12"/>
        <end position="28"/>
    </location>
</feature>
<reference evidence="7 8" key="1">
    <citation type="submission" date="2019-02" db="EMBL/GenBank/DDBJ databases">
        <title>Deep-cultivation of Planctomycetes and their phenomic and genomic characterization uncovers novel biology.</title>
        <authorList>
            <person name="Wiegand S."/>
            <person name="Jogler M."/>
            <person name="Boedeker C."/>
            <person name="Pinto D."/>
            <person name="Vollmers J."/>
            <person name="Rivas-Marin E."/>
            <person name="Kohn T."/>
            <person name="Peeters S.H."/>
            <person name="Heuer A."/>
            <person name="Rast P."/>
            <person name="Oberbeckmann S."/>
            <person name="Bunk B."/>
            <person name="Jeske O."/>
            <person name="Meyerdierks A."/>
            <person name="Storesund J.E."/>
            <person name="Kallscheuer N."/>
            <person name="Luecker S."/>
            <person name="Lage O.M."/>
            <person name="Pohl T."/>
            <person name="Merkel B.J."/>
            <person name="Hornburger P."/>
            <person name="Mueller R.-W."/>
            <person name="Bruemmer F."/>
            <person name="Labrenz M."/>
            <person name="Spormann A.M."/>
            <person name="Op Den Camp H."/>
            <person name="Overmann J."/>
            <person name="Amann R."/>
            <person name="Jetten M.S.M."/>
            <person name="Mascher T."/>
            <person name="Medema M.H."/>
            <person name="Devos D.P."/>
            <person name="Kaster A.-K."/>
            <person name="Ovreas L."/>
            <person name="Rohde M."/>
            <person name="Galperin M.Y."/>
            <person name="Jogler C."/>
        </authorList>
    </citation>
    <scope>NUCLEOTIDE SEQUENCE [LARGE SCALE GENOMIC DNA]</scope>
    <source>
        <strain evidence="7 8">CA85</strain>
    </source>
</reference>
<evidence type="ECO:0000259" key="6">
    <source>
        <dbReference type="Pfam" id="PF04932"/>
    </source>
</evidence>
<dbReference type="InterPro" id="IPR051533">
    <property type="entry name" value="WaaL-like"/>
</dbReference>
<gene>
    <name evidence="7" type="ORF">CA85_50970</name>
</gene>
<keyword evidence="2 5" id="KW-0812">Transmembrane</keyword>
<evidence type="ECO:0000256" key="2">
    <source>
        <dbReference type="ARBA" id="ARBA00022692"/>
    </source>
</evidence>
<sequence>MQHSIQLGTSRFVVADILCGLCLLGAATSLVPVFVALALVLSLVVFLSSIALGMSRLTLLLLCALMYTALSGLMTGGVLPSDFATVEFYAGEGRLFLYYLPFLALASLSVPRAHLRTLERFGQMIILVTLPLALLAMVTAQDALPTFLTRSHHGPGGVYGVLCLFFLVQTAATRRWMPGVWAILALLPVVAASSRTAIVAIAASFVFVVIYQKNFWLATRLAVVGMILAAIASFVSPTNAERMVSVLRPETYEAVREHYQTARWQPGNELSEDMALSSADAEWNVLGRVSMSKHAFLQFLDSPLIGSGFGRFNDLDARTGYRGLYYINTQPYRTIHHLTAHNSYLQLLAELGVIGTSLYLGFWCAAFIRLERAKRMRGPQGREHRWFYLACQSIIVFLFASGFVSHSLAAPAFGLPAAATVGYAIAMTNDRSSEVRGRRISYQAGSQTSLRARREETVVELLEEAESDPVEVNA</sequence>
<evidence type="ECO:0000256" key="5">
    <source>
        <dbReference type="SAM" id="Phobius"/>
    </source>
</evidence>
<dbReference type="Pfam" id="PF04932">
    <property type="entry name" value="Wzy_C"/>
    <property type="match status" value="1"/>
</dbReference>
<comment type="caution">
    <text evidence="7">The sequence shown here is derived from an EMBL/GenBank/DDBJ whole genome shotgun (WGS) entry which is preliminary data.</text>
</comment>
<keyword evidence="7" id="KW-0436">Ligase</keyword>
<feature type="transmembrane region" description="Helical" evidence="5">
    <location>
        <begin position="59"/>
        <end position="79"/>
    </location>
</feature>
<proteinExistence type="predicted"/>
<dbReference type="InterPro" id="IPR007016">
    <property type="entry name" value="O-antigen_ligase-rel_domated"/>
</dbReference>
<dbReference type="PANTHER" id="PTHR37422:SF23">
    <property type="entry name" value="TEICHURONIC ACID BIOSYNTHESIS PROTEIN TUAE"/>
    <property type="match status" value="1"/>
</dbReference>
<comment type="subcellular location">
    <subcellularLocation>
        <location evidence="1">Membrane</location>
        <topology evidence="1">Multi-pass membrane protein</topology>
    </subcellularLocation>
</comment>
<dbReference type="AlphaFoldDB" id="A0A5C5WPN5"/>
<feature type="transmembrane region" description="Helical" evidence="5">
    <location>
        <begin position="34"/>
        <end position="52"/>
    </location>
</feature>
<accession>A0A5C5WPN5</accession>
<evidence type="ECO:0000313" key="7">
    <source>
        <dbReference type="EMBL" id="TWT52129.1"/>
    </source>
</evidence>
<dbReference type="OrthoDB" id="9806320at2"/>
<feature type="transmembrane region" description="Helical" evidence="5">
    <location>
        <begin position="95"/>
        <end position="113"/>
    </location>
</feature>
<protein>
    <submittedName>
        <fullName evidence="7">O-Antigen ligase</fullName>
    </submittedName>
</protein>
<feature type="domain" description="O-antigen ligase-related" evidence="6">
    <location>
        <begin position="182"/>
        <end position="360"/>
    </location>
</feature>
<keyword evidence="8" id="KW-1185">Reference proteome</keyword>
<feature type="transmembrane region" description="Helical" evidence="5">
    <location>
        <begin position="386"/>
        <end position="404"/>
    </location>
</feature>
<dbReference type="GO" id="GO:0016874">
    <property type="term" value="F:ligase activity"/>
    <property type="evidence" value="ECO:0007669"/>
    <property type="project" value="UniProtKB-KW"/>
</dbReference>
<evidence type="ECO:0000256" key="1">
    <source>
        <dbReference type="ARBA" id="ARBA00004141"/>
    </source>
</evidence>
<keyword evidence="3 5" id="KW-1133">Transmembrane helix</keyword>
<dbReference type="GO" id="GO:0016020">
    <property type="term" value="C:membrane"/>
    <property type="evidence" value="ECO:0007669"/>
    <property type="project" value="UniProtKB-SubCell"/>
</dbReference>
<evidence type="ECO:0000256" key="3">
    <source>
        <dbReference type="ARBA" id="ARBA00022989"/>
    </source>
</evidence>
<feature type="transmembrane region" description="Helical" evidence="5">
    <location>
        <begin position="125"/>
        <end position="144"/>
    </location>
</feature>
<keyword evidence="4 5" id="KW-0472">Membrane</keyword>
<evidence type="ECO:0000256" key="4">
    <source>
        <dbReference type="ARBA" id="ARBA00023136"/>
    </source>
</evidence>
<dbReference type="Proteomes" id="UP000318053">
    <property type="component" value="Unassembled WGS sequence"/>
</dbReference>
<evidence type="ECO:0000313" key="8">
    <source>
        <dbReference type="Proteomes" id="UP000318053"/>
    </source>
</evidence>
<feature type="transmembrane region" description="Helical" evidence="5">
    <location>
        <begin position="217"/>
        <end position="235"/>
    </location>
</feature>
<feature type="transmembrane region" description="Helical" evidence="5">
    <location>
        <begin position="156"/>
        <end position="173"/>
    </location>
</feature>
<name>A0A5C5WPN5_9BACT</name>
<feature type="transmembrane region" description="Helical" evidence="5">
    <location>
        <begin position="410"/>
        <end position="429"/>
    </location>
</feature>
<dbReference type="PANTHER" id="PTHR37422">
    <property type="entry name" value="TEICHURONIC ACID BIOSYNTHESIS PROTEIN TUAE"/>
    <property type="match status" value="1"/>
</dbReference>
<dbReference type="EMBL" id="SJPK01000032">
    <property type="protein sequence ID" value="TWT52129.1"/>
    <property type="molecule type" value="Genomic_DNA"/>
</dbReference>
<dbReference type="RefSeq" id="WP_146394073.1">
    <property type="nucleotide sequence ID" value="NZ_SJPK01000032.1"/>
</dbReference>